<evidence type="ECO:0000313" key="1">
    <source>
        <dbReference type="EMBL" id="RAP72776.1"/>
    </source>
</evidence>
<dbReference type="Proteomes" id="UP000244334">
    <property type="component" value="Unassembled WGS sequence"/>
</dbReference>
<dbReference type="EMBL" id="LJAM02000013">
    <property type="protein sequence ID" value="RAP72776.1"/>
    <property type="molecule type" value="Genomic_DNA"/>
</dbReference>
<comment type="caution">
    <text evidence="1">The sequence shown here is derived from an EMBL/GenBank/DDBJ whole genome shotgun (WGS) entry which is preliminary data.</text>
</comment>
<evidence type="ECO:0000313" key="2">
    <source>
        <dbReference type="Proteomes" id="UP000244334"/>
    </source>
</evidence>
<reference evidence="1" key="1">
    <citation type="submission" date="2018-04" db="EMBL/GenBank/DDBJ databases">
        <title>Genomes of the Obligate Erwinia dacicola and Facultative Enterobacter sp. OLF Endosymbionts of the Olive Fruit fly, Bactrocera oleae.</title>
        <authorList>
            <person name="Estes A.M."/>
            <person name="Hearn D.J."/>
            <person name="Agarwal S."/>
            <person name="Pierson E.A."/>
            <person name="Dunning-Hotopp J.C."/>
        </authorList>
    </citation>
    <scope>NUCLEOTIDE SEQUENCE [LARGE SCALE GENOMIC DNA]</scope>
    <source>
        <strain evidence="1">Oroville</strain>
    </source>
</reference>
<name>A0A328TYE1_9GAMM</name>
<sequence length="50" mass="5939">MRELALANYDWSLAEANRWVEHYQSTFRDVSTEEGERRTFLLFNPNNGGF</sequence>
<protein>
    <submittedName>
        <fullName evidence="1">DNA polymerase V subunit UmuD</fullName>
    </submittedName>
</protein>
<dbReference type="AlphaFoldDB" id="A0A328TYE1"/>
<organism evidence="1 2">
    <name type="scientific">Candidatus Erwinia dacicola</name>
    <dbReference type="NCBI Taxonomy" id="252393"/>
    <lineage>
        <taxon>Bacteria</taxon>
        <taxon>Pseudomonadati</taxon>
        <taxon>Pseudomonadota</taxon>
        <taxon>Gammaproteobacteria</taxon>
        <taxon>Enterobacterales</taxon>
        <taxon>Erwiniaceae</taxon>
        <taxon>Erwinia</taxon>
    </lineage>
</organism>
<accession>A0A328TYE1</accession>
<gene>
    <name evidence="1" type="ORF">ACZ87_00395</name>
</gene>
<proteinExistence type="predicted"/>
<keyword evidence="2" id="KW-1185">Reference proteome</keyword>